<dbReference type="EMBL" id="BOON01000015">
    <property type="protein sequence ID" value="GII21976.1"/>
    <property type="molecule type" value="Genomic_DNA"/>
</dbReference>
<protein>
    <submittedName>
        <fullName evidence="1">Uncharacterized protein</fullName>
    </submittedName>
</protein>
<keyword evidence="2" id="KW-1185">Reference proteome</keyword>
<evidence type="ECO:0000313" key="2">
    <source>
        <dbReference type="Proteomes" id="UP000599074"/>
    </source>
</evidence>
<gene>
    <name evidence="1" type="ORF">Pme01_15730</name>
</gene>
<accession>A0A8J3TAI9</accession>
<sequence length="64" mass="7044">MRFLELYCGHCATVCVFEQPPCEDEHGADCDEWVCSGCGEALLIASFPPVRLERRSAVAARRAA</sequence>
<reference evidence="1" key="1">
    <citation type="submission" date="2021-01" db="EMBL/GenBank/DDBJ databases">
        <title>Whole genome shotgun sequence of Planosporangium mesophilum NBRC 109066.</title>
        <authorList>
            <person name="Komaki H."/>
            <person name="Tamura T."/>
        </authorList>
    </citation>
    <scope>NUCLEOTIDE SEQUENCE</scope>
    <source>
        <strain evidence="1">NBRC 109066</strain>
    </source>
</reference>
<dbReference type="AlphaFoldDB" id="A0A8J3TAI9"/>
<name>A0A8J3TAI9_9ACTN</name>
<organism evidence="1 2">
    <name type="scientific">Planosporangium mesophilum</name>
    <dbReference type="NCBI Taxonomy" id="689768"/>
    <lineage>
        <taxon>Bacteria</taxon>
        <taxon>Bacillati</taxon>
        <taxon>Actinomycetota</taxon>
        <taxon>Actinomycetes</taxon>
        <taxon>Micromonosporales</taxon>
        <taxon>Micromonosporaceae</taxon>
        <taxon>Planosporangium</taxon>
    </lineage>
</organism>
<dbReference type="RefSeq" id="WP_168114922.1">
    <property type="nucleotide sequence ID" value="NZ_BOON01000015.1"/>
</dbReference>
<proteinExistence type="predicted"/>
<comment type="caution">
    <text evidence="1">The sequence shown here is derived from an EMBL/GenBank/DDBJ whole genome shotgun (WGS) entry which is preliminary data.</text>
</comment>
<dbReference type="Proteomes" id="UP000599074">
    <property type="component" value="Unassembled WGS sequence"/>
</dbReference>
<evidence type="ECO:0000313" key="1">
    <source>
        <dbReference type="EMBL" id="GII21976.1"/>
    </source>
</evidence>